<dbReference type="Gene3D" id="3.30.70.20">
    <property type="match status" value="1"/>
</dbReference>
<evidence type="ECO:0000313" key="6">
    <source>
        <dbReference type="Proteomes" id="UP000823893"/>
    </source>
</evidence>
<feature type="domain" description="4Fe-4S ferredoxin-type" evidence="4">
    <location>
        <begin position="172"/>
        <end position="200"/>
    </location>
</feature>
<dbReference type="SUPFAM" id="SSF52218">
    <property type="entry name" value="Flavoproteins"/>
    <property type="match status" value="1"/>
</dbReference>
<sequence>MVFYFTATGNSLYATRHFSDEPVNIPQIMRGTKRQFSDDAIGIVCPVYAGEPPKMVLQFLKASTFQTEYFYFILTYGFDQSDAPEFTAELAKEAGIHVDYVAAIQMVDNYLPMFDMDAEMALDKHIEKQLADAVKAVADRVRKIPEASEEGRRLHVQVAAMNRENPAFNNGSQITVSENCIGCGICEKVCPIDNFYIENGRAMRREDTCEFCLACAQNCPQKAIGLSMADKNPDARYRNPNISLQEIIEANENRSE</sequence>
<evidence type="ECO:0000256" key="2">
    <source>
        <dbReference type="ARBA" id="ARBA00023004"/>
    </source>
</evidence>
<evidence type="ECO:0000256" key="1">
    <source>
        <dbReference type="ARBA" id="ARBA00022723"/>
    </source>
</evidence>
<feature type="domain" description="4Fe-4S ferredoxin-type" evidence="4">
    <location>
        <begin position="201"/>
        <end position="229"/>
    </location>
</feature>
<dbReference type="EMBL" id="DWWV01000023">
    <property type="protein sequence ID" value="HJC09536.1"/>
    <property type="molecule type" value="Genomic_DNA"/>
</dbReference>
<comment type="caution">
    <text evidence="5">The sequence shown here is derived from an EMBL/GenBank/DDBJ whole genome shotgun (WGS) entry which is preliminary data.</text>
</comment>
<dbReference type="GO" id="GO:0051536">
    <property type="term" value="F:iron-sulfur cluster binding"/>
    <property type="evidence" value="ECO:0007669"/>
    <property type="project" value="UniProtKB-KW"/>
</dbReference>
<reference evidence="5" key="1">
    <citation type="journal article" date="2021" name="PeerJ">
        <title>Extensive microbial diversity within the chicken gut microbiome revealed by metagenomics and culture.</title>
        <authorList>
            <person name="Gilroy R."/>
            <person name="Ravi A."/>
            <person name="Getino M."/>
            <person name="Pursley I."/>
            <person name="Horton D.L."/>
            <person name="Alikhan N.F."/>
            <person name="Baker D."/>
            <person name="Gharbi K."/>
            <person name="Hall N."/>
            <person name="Watson M."/>
            <person name="Adriaenssens E.M."/>
            <person name="Foster-Nyarko E."/>
            <person name="Jarju S."/>
            <person name="Secka A."/>
            <person name="Antonio M."/>
            <person name="Oren A."/>
            <person name="Chaudhuri R.R."/>
            <person name="La Ragione R."/>
            <person name="Hildebrand F."/>
            <person name="Pallen M.J."/>
        </authorList>
    </citation>
    <scope>NUCLEOTIDE SEQUENCE</scope>
    <source>
        <strain evidence="5">ChiSxjej6B18-287</strain>
    </source>
</reference>
<dbReference type="GO" id="GO:0046872">
    <property type="term" value="F:metal ion binding"/>
    <property type="evidence" value="ECO:0007669"/>
    <property type="project" value="UniProtKB-KW"/>
</dbReference>
<organism evidence="5 6">
    <name type="scientific">Candidatus Blautia merdigallinarum</name>
    <dbReference type="NCBI Taxonomy" id="2838495"/>
    <lineage>
        <taxon>Bacteria</taxon>
        <taxon>Bacillati</taxon>
        <taxon>Bacillota</taxon>
        <taxon>Clostridia</taxon>
        <taxon>Lachnospirales</taxon>
        <taxon>Lachnospiraceae</taxon>
        <taxon>Blautia</taxon>
    </lineage>
</organism>
<accession>A0A9D2N3W1</accession>
<proteinExistence type="predicted"/>
<dbReference type="PANTHER" id="PTHR43122:SF2">
    <property type="entry name" value="FERREDOXIN SUBUNIT OF PYRUVATE:FLAVODOXIN OXIDOREDUCTASE"/>
    <property type="match status" value="1"/>
</dbReference>
<reference evidence="5" key="2">
    <citation type="submission" date="2021-04" db="EMBL/GenBank/DDBJ databases">
        <authorList>
            <person name="Gilroy R."/>
        </authorList>
    </citation>
    <scope>NUCLEOTIDE SEQUENCE</scope>
    <source>
        <strain evidence="5">ChiSxjej6B18-287</strain>
    </source>
</reference>
<dbReference type="NCBIfam" id="NF038196">
    <property type="entry name" value="ferrodoxin_EFR1"/>
    <property type="match status" value="1"/>
</dbReference>
<dbReference type="SUPFAM" id="SSF54862">
    <property type="entry name" value="4Fe-4S ferredoxins"/>
    <property type="match status" value="1"/>
</dbReference>
<dbReference type="Proteomes" id="UP000823893">
    <property type="component" value="Unassembled WGS sequence"/>
</dbReference>
<keyword evidence="1" id="KW-0479">Metal-binding</keyword>
<evidence type="ECO:0000259" key="4">
    <source>
        <dbReference type="PROSITE" id="PS51379"/>
    </source>
</evidence>
<dbReference type="PROSITE" id="PS00198">
    <property type="entry name" value="4FE4S_FER_1"/>
    <property type="match status" value="2"/>
</dbReference>
<dbReference type="Pfam" id="PF13187">
    <property type="entry name" value="Fer4_9"/>
    <property type="match status" value="1"/>
</dbReference>
<dbReference type="InterPro" id="IPR047964">
    <property type="entry name" value="EFR1-like"/>
</dbReference>
<dbReference type="InterPro" id="IPR017900">
    <property type="entry name" value="4Fe4S_Fe_S_CS"/>
</dbReference>
<evidence type="ECO:0000256" key="3">
    <source>
        <dbReference type="ARBA" id="ARBA00023014"/>
    </source>
</evidence>
<dbReference type="InterPro" id="IPR029039">
    <property type="entry name" value="Flavoprotein-like_sf"/>
</dbReference>
<keyword evidence="2" id="KW-0408">Iron</keyword>
<keyword evidence="3" id="KW-0411">Iron-sulfur</keyword>
<dbReference type="PANTHER" id="PTHR43122">
    <property type="entry name" value="FERREDOXIN SUBUNIT OF PYRUVATE:FLAVODOXIN OXIDOREDUCTASE-RELATED"/>
    <property type="match status" value="1"/>
</dbReference>
<name>A0A9D2N3W1_9FIRM</name>
<gene>
    <name evidence="5" type="ORF">H9935_01820</name>
</gene>
<dbReference type="InterPro" id="IPR017896">
    <property type="entry name" value="4Fe4S_Fe-S-bd"/>
</dbReference>
<dbReference type="PROSITE" id="PS51379">
    <property type="entry name" value="4FE4S_FER_2"/>
    <property type="match status" value="2"/>
</dbReference>
<protein>
    <submittedName>
        <fullName evidence="5">EFR1 family ferrodoxin</fullName>
    </submittedName>
</protein>
<evidence type="ECO:0000313" key="5">
    <source>
        <dbReference type="EMBL" id="HJC09536.1"/>
    </source>
</evidence>
<dbReference type="AlphaFoldDB" id="A0A9D2N3W1"/>